<dbReference type="InterPro" id="IPR028082">
    <property type="entry name" value="Peripla_BP_I"/>
</dbReference>
<dbReference type="Pfam" id="PF10613">
    <property type="entry name" value="Lig_chan-Glu_bd"/>
    <property type="match status" value="1"/>
</dbReference>
<dbReference type="SMART" id="SM00918">
    <property type="entry name" value="Lig_chan-Glu_bd"/>
    <property type="match status" value="1"/>
</dbReference>
<feature type="region of interest" description="Disordered" evidence="20">
    <location>
        <begin position="1005"/>
        <end position="1134"/>
    </location>
</feature>
<dbReference type="InterPro" id="IPR001638">
    <property type="entry name" value="Solute-binding_3/MltF_N"/>
</dbReference>
<dbReference type="STRING" id="7574.A0A1S3ILH8"/>
<evidence type="ECO:0000256" key="8">
    <source>
        <dbReference type="ARBA" id="ARBA00023018"/>
    </source>
</evidence>
<evidence type="ECO:0000256" key="9">
    <source>
        <dbReference type="ARBA" id="ARBA00023065"/>
    </source>
</evidence>
<evidence type="ECO:0000256" key="11">
    <source>
        <dbReference type="ARBA" id="ARBA00023170"/>
    </source>
</evidence>
<gene>
    <name evidence="26" type="primary">LOC106164878</name>
</gene>
<feature type="binding site" evidence="17">
    <location>
        <position position="796"/>
    </location>
    <ligand>
        <name>L-glutamate</name>
        <dbReference type="ChEBI" id="CHEBI:29985"/>
    </ligand>
</feature>
<organism evidence="25 26">
    <name type="scientific">Lingula anatina</name>
    <name type="common">Brachiopod</name>
    <name type="synonym">Lingula unguis</name>
    <dbReference type="NCBI Taxonomy" id="7574"/>
    <lineage>
        <taxon>Eukaryota</taxon>
        <taxon>Metazoa</taxon>
        <taxon>Spiralia</taxon>
        <taxon>Lophotrochozoa</taxon>
        <taxon>Brachiopoda</taxon>
        <taxon>Linguliformea</taxon>
        <taxon>Lingulata</taxon>
        <taxon>Lingulida</taxon>
        <taxon>Linguloidea</taxon>
        <taxon>Lingulidae</taxon>
        <taxon>Lingula</taxon>
    </lineage>
</organism>
<feature type="domain" description="Ionotropic glutamate receptor C-terminal" evidence="23">
    <location>
        <begin position="482"/>
        <end position="861"/>
    </location>
</feature>
<comment type="subcellular location">
    <subcellularLocation>
        <location evidence="1">Cell membrane</location>
        <topology evidence="1">Multi-pass membrane protein</topology>
    </subcellularLocation>
    <subcellularLocation>
        <location evidence="16">Postsynaptic cell membrane</location>
    </subcellularLocation>
</comment>
<sequence>MKPRGIQWYSTLPSIKIALIIWTLCIEPCKNKEQLTMGIVVPSDFFMKRTTNAKIFEKKNGIASIDDDDFRLALSRYRFDITRLELKAISKTAGYSPWDILDVICEKIMTNKWNTVLYANYNEEFNAASVQYLLSLLSFMGIPTIVWVPFKSGLAENPSESLNLQLTPSVYHIDAALLKLMNHYSWSRFSIITTNIPGNAELVATMRRMIKTEFEGREYVLLDSVKIWNAQNSAEVYEQLKVIKDSDARIIVLYASRAEAIEIMQAAQSETLNIATDEYLWIVTHQAVLFDEEQRLEFPVGMLGLTFGEDDTLWDRPTFFSAIEIGMDVWLEGIKQFILANPDPARANSTNPPSLVPNFSCEPNQTAYWADGQILYKYMQGVNLSDKNIQFKPDGTLKEFAFKVMNFNKDHIWKSVGVFDADGLKLDDISWPGDAATPPRDRPEKYHLKVVTLEEPPYVTYSDLDPRTWKCNPGASLCRMKPLNITQQYSFENATRNSTLYRCCSGFCIDLLNLLAEKMGFDYELYVVEDRKWGAPDSKDENGKPMWNGLVKDLMDHKADMCMTSLKINPERSSVISFSVPFLETGITIVVAVREGAISPKAFLEPFDIKSWLLILLAAIQVVAVSVFLFEWGSPYGFNRQKRPVTRDESHGRKSDSKHHQHRFSLFRSFWLIWAMLFGAAVNVDNPRGVSSRFMANIWALFAVVFLASYTANLAAFMIAKEEYYDLKGIQDPMLHNPFAVNPAFKFATVNSGATSINLKKNYPNMYSYMQQWNKVNAAEGTQAVKDKKIDAFIYDATVLEYRASHDEGCKLKTVGNWYAMTGYGVSFPKDSKYVDTVNEHLLQLIQRGDLERLQKYWLAGACKKNNQRGVSSHPLKIVNFTSAYILLAGGILLGALLLLMEHVYFKCFRPKLRKWDKCGCCGLISLSMGKSLTFEQSVMETLDLTKNYKCKNPICETQRWKVQHELDLALLKIERLHMRLRTHGFEIQEKAVWRDNRPKAITFREEPDVCNMPRKRKNFKQQASQDKPSYDVHKENKEFPLANDKTHIVPASRPSSTPEQEHKPKTSPSFWKSKKKDKDKSATPSPQPYRSKTPPPPYNAVDPKNKTRHLGGRQYSGVRSDPPIDHLEMETVL</sequence>
<dbReference type="InterPro" id="IPR019594">
    <property type="entry name" value="Glu/Gly-bd"/>
</dbReference>
<feature type="domain" description="Ionotropic glutamate receptor L-glutamate and glycine-binding" evidence="24">
    <location>
        <begin position="488"/>
        <end position="556"/>
    </location>
</feature>
<dbReference type="FunCoup" id="A0A1S3ILH8">
    <property type="interactions" value="148"/>
</dbReference>
<keyword evidence="13" id="KW-0628">Postsynaptic cell membrane</keyword>
<feature type="transmembrane region" description="Helical" evidence="21">
    <location>
        <begin position="696"/>
        <end position="720"/>
    </location>
</feature>
<evidence type="ECO:0000259" key="23">
    <source>
        <dbReference type="SMART" id="SM00079"/>
    </source>
</evidence>
<dbReference type="Pfam" id="PF00060">
    <property type="entry name" value="Lig_chan"/>
    <property type="match status" value="1"/>
</dbReference>
<dbReference type="InterPro" id="IPR001828">
    <property type="entry name" value="ANF_lig-bd_rcpt"/>
</dbReference>
<keyword evidence="8" id="KW-0770">Synapse</keyword>
<dbReference type="Gene3D" id="3.40.50.2300">
    <property type="match status" value="2"/>
</dbReference>
<keyword evidence="12" id="KW-0325">Glycoprotein</keyword>
<evidence type="ECO:0000256" key="14">
    <source>
        <dbReference type="ARBA" id="ARBA00023286"/>
    </source>
</evidence>
<dbReference type="GO" id="GO:0038023">
    <property type="term" value="F:signaling receptor activity"/>
    <property type="evidence" value="ECO:0007669"/>
    <property type="project" value="InterPro"/>
</dbReference>
<evidence type="ECO:0000256" key="19">
    <source>
        <dbReference type="PIRSR" id="PIRSR601508-3"/>
    </source>
</evidence>
<keyword evidence="15" id="KW-0407">Ion channel</keyword>
<dbReference type="InterPro" id="IPR001508">
    <property type="entry name" value="Iono_Glu_rcpt_met"/>
</dbReference>
<keyword evidence="9" id="KW-0406">Ion transport</keyword>
<keyword evidence="19" id="KW-1015">Disulfide bond</keyword>
<feature type="site" description="Interaction with the cone snail toxin Con-ikot-ikot" evidence="18">
    <location>
        <position position="760"/>
    </location>
</feature>
<dbReference type="InterPro" id="IPR001320">
    <property type="entry name" value="Iontro_rcpt_C"/>
</dbReference>
<evidence type="ECO:0000259" key="22">
    <source>
        <dbReference type="SMART" id="SM00062"/>
    </source>
</evidence>
<proteinExistence type="predicted"/>
<evidence type="ECO:0000256" key="6">
    <source>
        <dbReference type="ARBA" id="ARBA00022833"/>
    </source>
</evidence>
<dbReference type="GO" id="GO:0046872">
    <property type="term" value="F:metal ion binding"/>
    <property type="evidence" value="ECO:0007669"/>
    <property type="project" value="UniProtKB-KW"/>
</dbReference>
<dbReference type="SUPFAM" id="SSF53822">
    <property type="entry name" value="Periplasmic binding protein-like I"/>
    <property type="match status" value="1"/>
</dbReference>
<dbReference type="Proteomes" id="UP000085678">
    <property type="component" value="Unplaced"/>
</dbReference>
<reference evidence="26" key="1">
    <citation type="submission" date="2025-08" db="UniProtKB">
        <authorList>
            <consortium name="RefSeq"/>
        </authorList>
    </citation>
    <scope>IDENTIFICATION</scope>
    <source>
        <tissue evidence="26">Gonads</tissue>
    </source>
</reference>
<evidence type="ECO:0000256" key="5">
    <source>
        <dbReference type="ARBA" id="ARBA00022723"/>
    </source>
</evidence>
<keyword evidence="14" id="KW-1071">Ligand-gated ion channel</keyword>
<evidence type="ECO:0000256" key="10">
    <source>
        <dbReference type="ARBA" id="ARBA00023136"/>
    </source>
</evidence>
<evidence type="ECO:0000313" key="25">
    <source>
        <dbReference type="Proteomes" id="UP000085678"/>
    </source>
</evidence>
<dbReference type="InParanoid" id="A0A1S3ILH8"/>
<accession>A0A1S3ILH8</accession>
<feature type="transmembrane region" description="Helical" evidence="21">
    <location>
        <begin position="878"/>
        <end position="901"/>
    </location>
</feature>
<dbReference type="FunFam" id="3.40.190.10:FF:000009">
    <property type="entry name" value="Putative glutamate receptor ionotropic NMDA 2B"/>
    <property type="match status" value="1"/>
</dbReference>
<dbReference type="AlphaFoldDB" id="A0A1S3ILH8"/>
<evidence type="ECO:0000256" key="16">
    <source>
        <dbReference type="ARBA" id="ARBA00034100"/>
    </source>
</evidence>
<keyword evidence="4 21" id="KW-0812">Transmembrane</keyword>
<keyword evidence="10 21" id="KW-0472">Membrane</keyword>
<evidence type="ECO:0000256" key="20">
    <source>
        <dbReference type="SAM" id="MobiDB-lite"/>
    </source>
</evidence>
<feature type="compositionally biased region" description="Basic and acidic residues" evidence="20">
    <location>
        <begin position="1123"/>
        <end position="1134"/>
    </location>
</feature>
<dbReference type="KEGG" id="lak:106164878"/>
<dbReference type="OrthoDB" id="5984008at2759"/>
<dbReference type="RefSeq" id="XP_013398374.1">
    <property type="nucleotide sequence ID" value="XM_013542920.1"/>
</dbReference>
<feature type="transmembrane region" description="Helical" evidence="21">
    <location>
        <begin position="612"/>
        <end position="633"/>
    </location>
</feature>
<evidence type="ECO:0000256" key="3">
    <source>
        <dbReference type="ARBA" id="ARBA00022475"/>
    </source>
</evidence>
<dbReference type="SMART" id="SM00062">
    <property type="entry name" value="PBPb"/>
    <property type="match status" value="1"/>
</dbReference>
<dbReference type="GO" id="GO:0015276">
    <property type="term" value="F:ligand-gated monoatomic ion channel activity"/>
    <property type="evidence" value="ECO:0007669"/>
    <property type="project" value="InterPro"/>
</dbReference>
<dbReference type="GeneID" id="106164878"/>
<keyword evidence="2" id="KW-0813">Transport</keyword>
<evidence type="ECO:0000256" key="4">
    <source>
        <dbReference type="ARBA" id="ARBA00022692"/>
    </source>
</evidence>
<feature type="binding site" evidence="17">
    <location>
        <position position="755"/>
    </location>
    <ligand>
        <name>L-glutamate</name>
        <dbReference type="ChEBI" id="CHEBI:29985"/>
    </ligand>
</feature>
<dbReference type="SMART" id="SM00079">
    <property type="entry name" value="PBPe"/>
    <property type="match status" value="1"/>
</dbReference>
<protein>
    <submittedName>
        <fullName evidence="26">Glutamate receptor ionotropic, NMDA 2B-like</fullName>
    </submittedName>
</protein>
<keyword evidence="6" id="KW-0862">Zinc</keyword>
<keyword evidence="3" id="KW-1003">Cell membrane</keyword>
<feature type="transmembrane region" description="Helical" evidence="21">
    <location>
        <begin position="666"/>
        <end position="684"/>
    </location>
</feature>
<feature type="domain" description="Solute-binding protein family 3/N-terminal" evidence="22">
    <location>
        <begin position="500"/>
        <end position="862"/>
    </location>
</feature>
<evidence type="ECO:0000256" key="15">
    <source>
        <dbReference type="ARBA" id="ARBA00023303"/>
    </source>
</evidence>
<evidence type="ECO:0000313" key="26">
    <source>
        <dbReference type="RefSeq" id="XP_013398374.1"/>
    </source>
</evidence>
<evidence type="ECO:0000256" key="1">
    <source>
        <dbReference type="ARBA" id="ARBA00004651"/>
    </source>
</evidence>
<feature type="site" description="Crucial to convey clamshell closure to channel opening" evidence="18">
    <location>
        <position position="727"/>
    </location>
</feature>
<dbReference type="Gene3D" id="3.40.190.10">
    <property type="entry name" value="Periplasmic binding protein-like II"/>
    <property type="match status" value="2"/>
</dbReference>
<feature type="disulfide bond" evidence="19">
    <location>
        <begin position="810"/>
        <end position="863"/>
    </location>
</feature>
<feature type="compositionally biased region" description="Basic and acidic residues" evidence="20">
    <location>
        <begin position="1029"/>
        <end position="1039"/>
    </location>
</feature>
<keyword evidence="25" id="KW-1185">Reference proteome</keyword>
<keyword evidence="7 21" id="KW-1133">Transmembrane helix</keyword>
<evidence type="ECO:0000256" key="7">
    <source>
        <dbReference type="ARBA" id="ARBA00022989"/>
    </source>
</evidence>
<name>A0A1S3ILH8_LINAN</name>
<dbReference type="SUPFAM" id="SSF53850">
    <property type="entry name" value="Periplasmic binding protein-like II"/>
    <property type="match status" value="1"/>
</dbReference>
<evidence type="ECO:0000259" key="24">
    <source>
        <dbReference type="SMART" id="SM00918"/>
    </source>
</evidence>
<evidence type="ECO:0000256" key="12">
    <source>
        <dbReference type="ARBA" id="ARBA00023180"/>
    </source>
</evidence>
<dbReference type="InterPro" id="IPR015683">
    <property type="entry name" value="Ionotropic_Glu_rcpt"/>
</dbReference>
<evidence type="ECO:0000256" key="2">
    <source>
        <dbReference type="ARBA" id="ARBA00022448"/>
    </source>
</evidence>
<keyword evidence="5" id="KW-0479">Metal-binding</keyword>
<dbReference type="PRINTS" id="PR00177">
    <property type="entry name" value="NMDARECEPTOR"/>
</dbReference>
<evidence type="ECO:0000256" key="13">
    <source>
        <dbReference type="ARBA" id="ARBA00023257"/>
    </source>
</evidence>
<dbReference type="Gene3D" id="1.10.287.70">
    <property type="match status" value="1"/>
</dbReference>
<evidence type="ECO:0000256" key="21">
    <source>
        <dbReference type="SAM" id="Phobius"/>
    </source>
</evidence>
<keyword evidence="11" id="KW-0675">Receptor</keyword>
<evidence type="ECO:0000256" key="17">
    <source>
        <dbReference type="PIRSR" id="PIRSR601508-1"/>
    </source>
</evidence>
<evidence type="ECO:0000256" key="18">
    <source>
        <dbReference type="PIRSR" id="PIRSR601508-2"/>
    </source>
</evidence>
<dbReference type="PANTHER" id="PTHR18966">
    <property type="entry name" value="IONOTROPIC GLUTAMATE RECEPTOR"/>
    <property type="match status" value="1"/>
</dbReference>
<dbReference type="GO" id="GO:0045211">
    <property type="term" value="C:postsynaptic membrane"/>
    <property type="evidence" value="ECO:0007669"/>
    <property type="project" value="UniProtKB-SubCell"/>
</dbReference>
<feature type="binding site" evidence="17">
    <location>
        <position position="572"/>
    </location>
    <ligand>
        <name>L-glutamate</name>
        <dbReference type="ChEBI" id="CHEBI:29985"/>
    </ligand>
</feature>
<dbReference type="Pfam" id="PF01094">
    <property type="entry name" value="ANF_receptor"/>
    <property type="match status" value="1"/>
</dbReference>